<gene>
    <name evidence="2" type="ORF">NAG76_14175</name>
</gene>
<feature type="binding site" evidence="1">
    <location>
        <position position="318"/>
    </location>
    <ligand>
        <name>Mg(2+)</name>
        <dbReference type="ChEBI" id="CHEBI:18420"/>
        <label>1</label>
    </ligand>
</feature>
<dbReference type="InterPro" id="IPR036705">
    <property type="entry name" value="Ribosyl_crysJ1_sf"/>
</dbReference>
<evidence type="ECO:0000313" key="2">
    <source>
        <dbReference type="EMBL" id="URN92986.1"/>
    </source>
</evidence>
<reference evidence="2" key="1">
    <citation type="submission" date="2022-05" db="EMBL/GenBank/DDBJ databases">
        <title>Novel bacterial taxa in a minimal lignocellulolytic consortium and its capacity to transform plastics disclosed by genome-resolved metagenomics.</title>
        <authorList>
            <person name="Rodriguez C.A.D."/>
            <person name="Diaz-Garcia L."/>
            <person name="Herrera K."/>
            <person name="Tarazona N.A."/>
            <person name="Sproer C."/>
            <person name="Overmann J."/>
            <person name="Jimenez D.J."/>
        </authorList>
    </citation>
    <scope>NUCLEOTIDE SEQUENCE</scope>
    <source>
        <strain evidence="2">MAG5</strain>
    </source>
</reference>
<evidence type="ECO:0000313" key="3">
    <source>
        <dbReference type="Proteomes" id="UP001056756"/>
    </source>
</evidence>
<dbReference type="Gene3D" id="1.10.4080.10">
    <property type="entry name" value="ADP-ribosylation/Crystallin J1"/>
    <property type="match status" value="1"/>
</dbReference>
<feature type="binding site" evidence="1">
    <location>
        <position position="319"/>
    </location>
    <ligand>
        <name>Mg(2+)</name>
        <dbReference type="ChEBI" id="CHEBI:18420"/>
        <label>1</label>
    </ligand>
</feature>
<dbReference type="AlphaFoldDB" id="A0A9J6ZAA7"/>
<keyword evidence="1" id="KW-0460">Magnesium</keyword>
<feature type="binding site" evidence="1">
    <location>
        <position position="70"/>
    </location>
    <ligand>
        <name>Mg(2+)</name>
        <dbReference type="ChEBI" id="CHEBI:18420"/>
        <label>1</label>
    </ligand>
</feature>
<name>A0A9J6ZAA7_9BACL</name>
<sequence length="392" mass="43575">MVTFSDRVKGVVFGTAYGDAMGAVVEKMTYEQIKEKYGRVETTQTKWWKADWPESARLSRMRGMGIITDDTLMTLALMNVYCTENRHLDAYDIANEFVKEIAYRPRYIPEFGREALILDRLFYPEKHIFNRHVLANCEPREGGYGNMVNCGAAMYISPIGIINACNPRGAYDEAILFASGHQLSYGLEAAGVMACSVAKAFEPGVSVEQVIETALHYAKDGTKRAIHDVCDAAITLKYIREDRDEVVRKFHEVIGQYSPMGNDVNRGVHKLGIPSNHYTPSRLFSIEELPLAMGFMMLHEGNLTEAVKDGVSSGRDTDSIGVMIGAILGAMHGVSAIPLDERIALENVSKQNIDQSCDRFIEVAEAIIMEDFNQNNTRQQHILTSLRGGASA</sequence>
<dbReference type="SUPFAM" id="SSF101478">
    <property type="entry name" value="ADP-ribosylglycohydrolase"/>
    <property type="match status" value="1"/>
</dbReference>
<feature type="binding site" evidence="1">
    <location>
        <position position="69"/>
    </location>
    <ligand>
        <name>Mg(2+)</name>
        <dbReference type="ChEBI" id="CHEBI:18420"/>
        <label>1</label>
    </ligand>
</feature>
<dbReference type="KEGG" id="plig:NAG76_14175"/>
<accession>A0A9J6ZAA7</accession>
<keyword evidence="1" id="KW-0479">Metal-binding</keyword>
<dbReference type="InterPro" id="IPR050792">
    <property type="entry name" value="ADP-ribosylglycohydrolase"/>
</dbReference>
<evidence type="ECO:0000256" key="1">
    <source>
        <dbReference type="PIRSR" id="PIRSR605502-1"/>
    </source>
</evidence>
<organism evidence="2 3">
    <name type="scientific">Candidatus Pristimantibacillus lignocellulolyticus</name>
    <dbReference type="NCBI Taxonomy" id="2994561"/>
    <lineage>
        <taxon>Bacteria</taxon>
        <taxon>Bacillati</taxon>
        <taxon>Bacillota</taxon>
        <taxon>Bacilli</taxon>
        <taxon>Bacillales</taxon>
        <taxon>Paenibacillaceae</taxon>
        <taxon>Candidatus Pristimantibacillus</taxon>
    </lineage>
</organism>
<protein>
    <submittedName>
        <fullName evidence="2">ADP-ribosylglycohydrolase family protein</fullName>
    </submittedName>
</protein>
<dbReference type="GO" id="GO:0046872">
    <property type="term" value="F:metal ion binding"/>
    <property type="evidence" value="ECO:0007669"/>
    <property type="project" value="UniProtKB-KW"/>
</dbReference>
<dbReference type="Proteomes" id="UP001056756">
    <property type="component" value="Chromosome"/>
</dbReference>
<dbReference type="EMBL" id="CP097899">
    <property type="protein sequence ID" value="URN92986.1"/>
    <property type="molecule type" value="Genomic_DNA"/>
</dbReference>
<dbReference type="PANTHER" id="PTHR16222">
    <property type="entry name" value="ADP-RIBOSYLGLYCOHYDROLASE"/>
    <property type="match status" value="1"/>
</dbReference>
<feature type="binding site" evidence="1">
    <location>
        <position position="68"/>
    </location>
    <ligand>
        <name>Mg(2+)</name>
        <dbReference type="ChEBI" id="CHEBI:18420"/>
        <label>1</label>
    </ligand>
</feature>
<dbReference type="PANTHER" id="PTHR16222:SF12">
    <property type="entry name" value="ADP-RIBOSYLGLYCOHYDROLASE-RELATED"/>
    <property type="match status" value="1"/>
</dbReference>
<dbReference type="InterPro" id="IPR005502">
    <property type="entry name" value="Ribosyl_crysJ1"/>
</dbReference>
<proteinExistence type="predicted"/>
<comment type="cofactor">
    <cofactor evidence="1">
        <name>Mg(2+)</name>
        <dbReference type="ChEBI" id="CHEBI:18420"/>
    </cofactor>
    <text evidence="1">Binds 2 magnesium ions per subunit.</text>
</comment>
<dbReference type="Pfam" id="PF03747">
    <property type="entry name" value="ADP_ribosyl_GH"/>
    <property type="match status" value="1"/>
</dbReference>
<feature type="binding site" evidence="1">
    <location>
        <position position="316"/>
    </location>
    <ligand>
        <name>Mg(2+)</name>
        <dbReference type="ChEBI" id="CHEBI:18420"/>
        <label>1</label>
    </ligand>
</feature>